<protein>
    <recommendedName>
        <fullName evidence="3">Glycosyltransferase family 2 protein</fullName>
    </recommendedName>
</protein>
<proteinExistence type="predicted"/>
<reference evidence="1 2" key="1">
    <citation type="journal article" date="2009" name="J. Bacteriol.">
        <title>Complete genome sequence of Robiginitalea biformata HTCC2501.</title>
        <authorList>
            <person name="Oh H.M."/>
            <person name="Giovannoni S.J."/>
            <person name="Lee K."/>
            <person name="Ferriera S."/>
            <person name="Johnson J."/>
            <person name="Cho J.C."/>
        </authorList>
    </citation>
    <scope>NUCLEOTIDE SEQUENCE [LARGE SCALE GENOMIC DNA]</scope>
    <source>
        <strain evidence="2">ATCC BAA-864 / HTCC2501 / KCTC 12146</strain>
    </source>
</reference>
<dbReference type="SUPFAM" id="SSF53448">
    <property type="entry name" value="Nucleotide-diphospho-sugar transferases"/>
    <property type="match status" value="1"/>
</dbReference>
<dbReference type="OrthoDB" id="747531at2"/>
<accession>A4CKB5</accession>
<dbReference type="EMBL" id="CP001712">
    <property type="protein sequence ID" value="EAR15314.1"/>
    <property type="molecule type" value="Genomic_DNA"/>
</dbReference>
<dbReference type="STRING" id="313596.RB2501_13339"/>
<dbReference type="Proteomes" id="UP000009049">
    <property type="component" value="Chromosome"/>
</dbReference>
<gene>
    <name evidence="1" type="ordered locus">RB2501_13339</name>
</gene>
<keyword evidence="2" id="KW-1185">Reference proteome</keyword>
<organism evidence="1 2">
    <name type="scientific">Robiginitalea biformata (strain ATCC BAA-864 / DSM 15991 / KCTC 12146 / HTCC2501)</name>
    <dbReference type="NCBI Taxonomy" id="313596"/>
    <lineage>
        <taxon>Bacteria</taxon>
        <taxon>Pseudomonadati</taxon>
        <taxon>Bacteroidota</taxon>
        <taxon>Flavobacteriia</taxon>
        <taxon>Flavobacteriales</taxon>
        <taxon>Flavobacteriaceae</taxon>
        <taxon>Robiginitalea</taxon>
    </lineage>
</organism>
<dbReference type="RefSeq" id="WP_015754631.1">
    <property type="nucleotide sequence ID" value="NC_013222.1"/>
</dbReference>
<dbReference type="eggNOG" id="COG0463">
    <property type="taxonomic scope" value="Bacteria"/>
</dbReference>
<dbReference type="InterPro" id="IPR029044">
    <property type="entry name" value="Nucleotide-diphossugar_trans"/>
</dbReference>
<name>A4CKB5_ROBBH</name>
<dbReference type="KEGG" id="rbi:RB2501_13339"/>
<dbReference type="HOGENOM" id="CLU_082397_0_0_10"/>
<evidence type="ECO:0000313" key="2">
    <source>
        <dbReference type="Proteomes" id="UP000009049"/>
    </source>
</evidence>
<dbReference type="AlphaFoldDB" id="A4CKB5"/>
<evidence type="ECO:0008006" key="3">
    <source>
        <dbReference type="Google" id="ProtNLM"/>
    </source>
</evidence>
<evidence type="ECO:0000313" key="1">
    <source>
        <dbReference type="EMBL" id="EAR15314.1"/>
    </source>
</evidence>
<sequence>MIGFLVPVKSEQLSSDWHLFSQLVMRSLKSISGQKDGDFQIIVACHELPENPLEHPQISYIQVDFEPPRLTENGDWEEDRQRKEADKARKIVSAYEYANEHFDVDYYMVVDSDDLIHHGISKYVNARVGTNAPGWFVKKGYFYREGEKLAWKIRSNFNVRCGTCIIIRKDLFPQLIIKDPYLYYYHEKTELADGVTLEPLPLAGALYSMANGENHYMSKNIMVKMVNQTKFFTLDHIRSVISKVTRYRPRLIGNRFKKTYNFYSISQ</sequence>